<dbReference type="Pfam" id="PF00956">
    <property type="entry name" value="NAP"/>
    <property type="match status" value="1"/>
</dbReference>
<dbReference type="Gene3D" id="3.30.1120.90">
    <property type="entry name" value="Nucleosome assembly protein"/>
    <property type="match status" value="1"/>
</dbReference>
<evidence type="ECO:0000313" key="3">
    <source>
        <dbReference type="EMBL" id="CAI5447190.1"/>
    </source>
</evidence>
<dbReference type="EMBL" id="CANHGI010000004">
    <property type="protein sequence ID" value="CAI5447190.1"/>
    <property type="molecule type" value="Genomic_DNA"/>
</dbReference>
<protein>
    <recommendedName>
        <fullName evidence="5">Nucleosome assembly protein</fullName>
    </recommendedName>
</protein>
<dbReference type="FunFam" id="1.20.5.1500:FF:000001">
    <property type="entry name" value="Nucleosome assembly protein 1-like 1"/>
    <property type="match status" value="1"/>
</dbReference>
<name>A0A9P1N435_9PELO</name>
<dbReference type="GO" id="GO:0006334">
    <property type="term" value="P:nucleosome assembly"/>
    <property type="evidence" value="ECO:0007669"/>
    <property type="project" value="InterPro"/>
</dbReference>
<dbReference type="InterPro" id="IPR037231">
    <property type="entry name" value="NAP-like_sf"/>
</dbReference>
<dbReference type="InterPro" id="IPR002164">
    <property type="entry name" value="NAP_family"/>
</dbReference>
<sequence length="275" mass="31322">MAQEIPNIEDMGFPFPQAQPNFELLGALPKNVKRRVCALKKVQLASIDVEAKFYERVHALELEFEALFKPLNEQRKQIVTGEKEPTDAECDVPLLHDTQPDVIDQLYEKSEADSNEKGIKDFWLNVLKGHDLTSDLIQEHDTPILTYLTDITTSTSVDPASFTIKFHFAENPYFKNSVLQKEYFLEIIPQEDSKFDFDGPNVIRVTGDKIEWEDGKNVTKKAVKKKQKKGANAGKFMTKTVKADSFFNFFDPPKSADETNEDEDAETILIAMIRA</sequence>
<dbReference type="OrthoDB" id="27325at2759"/>
<evidence type="ECO:0000256" key="1">
    <source>
        <dbReference type="ARBA" id="ARBA00009947"/>
    </source>
</evidence>
<comment type="caution">
    <text evidence="3">The sequence shown here is derived from an EMBL/GenBank/DDBJ whole genome shotgun (WGS) entry which is preliminary data.</text>
</comment>
<evidence type="ECO:0008006" key="5">
    <source>
        <dbReference type="Google" id="ProtNLM"/>
    </source>
</evidence>
<reference evidence="3" key="1">
    <citation type="submission" date="2022-11" db="EMBL/GenBank/DDBJ databases">
        <authorList>
            <person name="Kikuchi T."/>
        </authorList>
    </citation>
    <scope>NUCLEOTIDE SEQUENCE</scope>
    <source>
        <strain evidence="3">PS1010</strain>
    </source>
</reference>
<gene>
    <name evidence="3" type="ORF">CAMP_LOCUS9827</name>
</gene>
<dbReference type="AlphaFoldDB" id="A0A9P1N435"/>
<organism evidence="3 4">
    <name type="scientific">Caenorhabditis angaria</name>
    <dbReference type="NCBI Taxonomy" id="860376"/>
    <lineage>
        <taxon>Eukaryota</taxon>
        <taxon>Metazoa</taxon>
        <taxon>Ecdysozoa</taxon>
        <taxon>Nematoda</taxon>
        <taxon>Chromadorea</taxon>
        <taxon>Rhabditida</taxon>
        <taxon>Rhabditina</taxon>
        <taxon>Rhabditomorpha</taxon>
        <taxon>Rhabditoidea</taxon>
        <taxon>Rhabditidae</taxon>
        <taxon>Peloderinae</taxon>
        <taxon>Caenorhabditis</taxon>
    </lineage>
</organism>
<keyword evidence="4" id="KW-1185">Reference proteome</keyword>
<evidence type="ECO:0000256" key="2">
    <source>
        <dbReference type="RuleBase" id="RU003876"/>
    </source>
</evidence>
<accession>A0A9P1N435</accession>
<dbReference type="Proteomes" id="UP001152747">
    <property type="component" value="Unassembled WGS sequence"/>
</dbReference>
<comment type="similarity">
    <text evidence="1 2">Belongs to the nucleosome assembly protein (NAP) family.</text>
</comment>
<dbReference type="SUPFAM" id="SSF143113">
    <property type="entry name" value="NAP-like"/>
    <property type="match status" value="1"/>
</dbReference>
<dbReference type="PANTHER" id="PTHR11875">
    <property type="entry name" value="TESTIS-SPECIFIC Y-ENCODED PROTEIN"/>
    <property type="match status" value="1"/>
</dbReference>
<dbReference type="Gene3D" id="1.20.5.1500">
    <property type="match status" value="1"/>
</dbReference>
<evidence type="ECO:0000313" key="4">
    <source>
        <dbReference type="Proteomes" id="UP001152747"/>
    </source>
</evidence>
<proteinExistence type="inferred from homology"/>
<dbReference type="GO" id="GO:0005634">
    <property type="term" value="C:nucleus"/>
    <property type="evidence" value="ECO:0007669"/>
    <property type="project" value="InterPro"/>
</dbReference>